<dbReference type="SUPFAM" id="SSF144091">
    <property type="entry name" value="Rhomboid-like"/>
    <property type="match status" value="1"/>
</dbReference>
<dbReference type="InterPro" id="IPR007599">
    <property type="entry name" value="DER1"/>
</dbReference>
<dbReference type="PANTHER" id="PTHR11009">
    <property type="entry name" value="DER1-LIKE PROTEIN, DERLIN"/>
    <property type="match status" value="1"/>
</dbReference>
<name>A0A067M4R0_BOTB1</name>
<sequence length="215" mass="24555">MPVGIEAWIAEIPPVTRAWLALSVTISIVVQCQFVTSLQLYFSFRSAFLNLQPWRAVTTFLYFGPMSRDFLFHLFFTVRYSRILEESSFANKQADYLWLLLQSAVLLLVVSPLFSLPYLSHPLAFVPIYVWARQHPSTQVSVFGLATVTAPYFPFALVLFSWITNGTWRADLAGCIVGHVVWFLKDVWSREAFGGIGWYTNAPAPMRRWFGQAEA</sequence>
<reference evidence="9" key="1">
    <citation type="journal article" date="2014" name="Proc. Natl. Acad. Sci. U.S.A.">
        <title>Extensive sampling of basidiomycete genomes demonstrates inadequacy of the white-rot/brown-rot paradigm for wood decay fungi.</title>
        <authorList>
            <person name="Riley R."/>
            <person name="Salamov A.A."/>
            <person name="Brown D.W."/>
            <person name="Nagy L.G."/>
            <person name="Floudas D."/>
            <person name="Held B.W."/>
            <person name="Levasseur A."/>
            <person name="Lombard V."/>
            <person name="Morin E."/>
            <person name="Otillar R."/>
            <person name="Lindquist E.A."/>
            <person name="Sun H."/>
            <person name="LaButti K.M."/>
            <person name="Schmutz J."/>
            <person name="Jabbour D."/>
            <person name="Luo H."/>
            <person name="Baker S.E."/>
            <person name="Pisabarro A.G."/>
            <person name="Walton J.D."/>
            <person name="Blanchette R.A."/>
            <person name="Henrissat B."/>
            <person name="Martin F."/>
            <person name="Cullen D."/>
            <person name="Hibbett D.S."/>
            <person name="Grigoriev I.V."/>
        </authorList>
    </citation>
    <scope>NUCLEOTIDE SEQUENCE [LARGE SCALE GENOMIC DNA]</scope>
    <source>
        <strain evidence="9">FD-172 SS1</strain>
    </source>
</reference>
<dbReference type="HOGENOM" id="CLU_051898_5_2_1"/>
<keyword evidence="9" id="KW-1185">Reference proteome</keyword>
<evidence type="ECO:0000256" key="2">
    <source>
        <dbReference type="ARBA" id="ARBA00008917"/>
    </source>
</evidence>
<dbReference type="EMBL" id="KL198122">
    <property type="protein sequence ID" value="KDQ06812.1"/>
    <property type="molecule type" value="Genomic_DNA"/>
</dbReference>
<evidence type="ECO:0000256" key="5">
    <source>
        <dbReference type="ARBA" id="ARBA00022989"/>
    </source>
</evidence>
<evidence type="ECO:0000313" key="8">
    <source>
        <dbReference type="EMBL" id="KDQ06812.1"/>
    </source>
</evidence>
<comment type="function">
    <text evidence="7">May be involved in the degradation of misfolded endoplasmic reticulum (ER) luminal proteins.</text>
</comment>
<protein>
    <recommendedName>
        <fullName evidence="7">Derlin</fullName>
    </recommendedName>
</protein>
<evidence type="ECO:0000256" key="6">
    <source>
        <dbReference type="ARBA" id="ARBA00023136"/>
    </source>
</evidence>
<dbReference type="OrthoDB" id="1716531at2759"/>
<dbReference type="Proteomes" id="UP000027195">
    <property type="component" value="Unassembled WGS sequence"/>
</dbReference>
<dbReference type="Pfam" id="PF04511">
    <property type="entry name" value="DER1"/>
    <property type="match status" value="1"/>
</dbReference>
<feature type="transmembrane region" description="Helical" evidence="7">
    <location>
        <begin position="20"/>
        <end position="42"/>
    </location>
</feature>
<dbReference type="InterPro" id="IPR035952">
    <property type="entry name" value="Rhomboid-like_sf"/>
</dbReference>
<dbReference type="GO" id="GO:0005789">
    <property type="term" value="C:endoplasmic reticulum membrane"/>
    <property type="evidence" value="ECO:0007669"/>
    <property type="project" value="UniProtKB-SubCell"/>
</dbReference>
<feature type="transmembrane region" description="Helical" evidence="7">
    <location>
        <begin position="140"/>
        <end position="163"/>
    </location>
</feature>
<keyword evidence="6 7" id="KW-0472">Membrane</keyword>
<gene>
    <name evidence="8" type="ORF">BOTBODRAFT_39304</name>
</gene>
<evidence type="ECO:0000256" key="7">
    <source>
        <dbReference type="RuleBase" id="RU363059"/>
    </source>
</evidence>
<dbReference type="InParanoid" id="A0A067M4R0"/>
<comment type="similarity">
    <text evidence="2 7">Belongs to the derlin family.</text>
</comment>
<evidence type="ECO:0000256" key="1">
    <source>
        <dbReference type="ARBA" id="ARBA00004477"/>
    </source>
</evidence>
<evidence type="ECO:0000256" key="4">
    <source>
        <dbReference type="ARBA" id="ARBA00022824"/>
    </source>
</evidence>
<keyword evidence="4 7" id="KW-0256">Endoplasmic reticulum</keyword>
<comment type="subcellular location">
    <subcellularLocation>
        <location evidence="1 7">Endoplasmic reticulum membrane</location>
        <topology evidence="1 7">Multi-pass membrane protein</topology>
    </subcellularLocation>
</comment>
<proteinExistence type="inferred from homology"/>
<accession>A0A067M4R0</accession>
<dbReference type="AlphaFoldDB" id="A0A067M4R0"/>
<organism evidence="8 9">
    <name type="scientific">Botryobasidium botryosum (strain FD-172 SS1)</name>
    <dbReference type="NCBI Taxonomy" id="930990"/>
    <lineage>
        <taxon>Eukaryota</taxon>
        <taxon>Fungi</taxon>
        <taxon>Dikarya</taxon>
        <taxon>Basidiomycota</taxon>
        <taxon>Agaricomycotina</taxon>
        <taxon>Agaricomycetes</taxon>
        <taxon>Cantharellales</taxon>
        <taxon>Botryobasidiaceae</taxon>
        <taxon>Botryobasidium</taxon>
    </lineage>
</organism>
<keyword evidence="3 7" id="KW-0812">Transmembrane</keyword>
<evidence type="ECO:0000256" key="3">
    <source>
        <dbReference type="ARBA" id="ARBA00022692"/>
    </source>
</evidence>
<feature type="transmembrane region" description="Helical" evidence="7">
    <location>
        <begin position="96"/>
        <end position="119"/>
    </location>
</feature>
<dbReference type="STRING" id="930990.A0A067M4R0"/>
<dbReference type="FunCoup" id="A0A067M4R0">
    <property type="interactions" value="209"/>
</dbReference>
<keyword evidence="5 7" id="KW-1133">Transmembrane helix</keyword>
<feature type="transmembrane region" description="Helical" evidence="7">
    <location>
        <begin position="54"/>
        <end position="76"/>
    </location>
</feature>
<evidence type="ECO:0000313" key="9">
    <source>
        <dbReference type="Proteomes" id="UP000027195"/>
    </source>
</evidence>
<dbReference type="GO" id="GO:0006950">
    <property type="term" value="P:response to stress"/>
    <property type="evidence" value="ECO:0007669"/>
    <property type="project" value="UniProtKB-ARBA"/>
</dbReference>